<feature type="transmembrane region" description="Helical" evidence="1">
    <location>
        <begin position="157"/>
        <end position="173"/>
    </location>
</feature>
<name>C6XMK3_HIRBI</name>
<keyword evidence="3" id="KW-1185">Reference proteome</keyword>
<feature type="transmembrane region" description="Helical" evidence="1">
    <location>
        <begin position="61"/>
        <end position="78"/>
    </location>
</feature>
<dbReference type="HOGENOM" id="CLU_1330425_0_0_5"/>
<organism evidence="2 3">
    <name type="scientific">Hirschia baltica (strain ATCC 49814 / DSM 5838 / IFAM 1418)</name>
    <dbReference type="NCBI Taxonomy" id="582402"/>
    <lineage>
        <taxon>Bacteria</taxon>
        <taxon>Pseudomonadati</taxon>
        <taxon>Pseudomonadota</taxon>
        <taxon>Alphaproteobacteria</taxon>
        <taxon>Hyphomonadales</taxon>
        <taxon>Hyphomonadaceae</taxon>
        <taxon>Hirschia</taxon>
    </lineage>
</organism>
<feature type="transmembrane region" description="Helical" evidence="1">
    <location>
        <begin position="126"/>
        <end position="145"/>
    </location>
</feature>
<dbReference type="KEGG" id="hba:Hbal_2237"/>
<evidence type="ECO:0000313" key="3">
    <source>
        <dbReference type="Proteomes" id="UP000002745"/>
    </source>
</evidence>
<dbReference type="EMBL" id="CP001678">
    <property type="protein sequence ID" value="ACT59917.1"/>
    <property type="molecule type" value="Genomic_DNA"/>
</dbReference>
<dbReference type="AlphaFoldDB" id="C6XMK3"/>
<sequence length="206" mass="21980">MTTTSAFEDLSYLRALAEEGAAAPSINGRYYITFGFLSAIALAATWAIASGLTSLDVSATAFVWLSYIAVTPLALFLLSKSAGTKSGFKSAGNRVTRLFWLTVSPAIFSIWGALSIAALFRDVPIIIFNMLPIIAFFAYGVIYMVEASLENVSWKRFAGLAGLASAFVMALFIGIPEAYLGAAIATLLIGVIPGAIMMRREPKEVV</sequence>
<dbReference type="OrthoDB" id="7618329at2"/>
<keyword evidence="1" id="KW-1133">Transmembrane helix</keyword>
<accession>C6XMK3</accession>
<dbReference type="Proteomes" id="UP000002745">
    <property type="component" value="Chromosome"/>
</dbReference>
<feature type="transmembrane region" description="Helical" evidence="1">
    <location>
        <begin position="30"/>
        <end position="49"/>
    </location>
</feature>
<proteinExistence type="predicted"/>
<evidence type="ECO:0000256" key="1">
    <source>
        <dbReference type="SAM" id="Phobius"/>
    </source>
</evidence>
<gene>
    <name evidence="2" type="ordered locus">Hbal_2237</name>
</gene>
<evidence type="ECO:0000313" key="2">
    <source>
        <dbReference type="EMBL" id="ACT59917.1"/>
    </source>
</evidence>
<feature type="transmembrane region" description="Helical" evidence="1">
    <location>
        <begin position="98"/>
        <end position="120"/>
    </location>
</feature>
<protein>
    <submittedName>
        <fullName evidence="2">Uncharacterized protein</fullName>
    </submittedName>
</protein>
<feature type="transmembrane region" description="Helical" evidence="1">
    <location>
        <begin position="179"/>
        <end position="198"/>
    </location>
</feature>
<dbReference type="RefSeq" id="WP_015828067.1">
    <property type="nucleotide sequence ID" value="NC_012982.1"/>
</dbReference>
<keyword evidence="1" id="KW-0472">Membrane</keyword>
<keyword evidence="1" id="KW-0812">Transmembrane</keyword>
<dbReference type="STRING" id="582402.Hbal_2237"/>
<reference evidence="3" key="1">
    <citation type="journal article" date="2011" name="J. Bacteriol.">
        <title>Genome sequences of eight morphologically diverse alphaproteobacteria.</title>
        <authorList>
            <consortium name="US DOE Joint Genome Institute"/>
            <person name="Brown P.J."/>
            <person name="Kysela D.T."/>
            <person name="Buechlein A."/>
            <person name="Hemmerich C."/>
            <person name="Brun Y.V."/>
        </authorList>
    </citation>
    <scope>NUCLEOTIDE SEQUENCE [LARGE SCALE GENOMIC DNA]</scope>
    <source>
        <strain evidence="3">ATCC 49814 / DSM 5838 / IFAM 1418</strain>
    </source>
</reference>
<dbReference type="eggNOG" id="ENOG50334V8">
    <property type="taxonomic scope" value="Bacteria"/>
</dbReference>